<keyword evidence="3 9" id="KW-0150">Chloroplast</keyword>
<dbReference type="PANTHER" id="PTHR34811:SF1">
    <property type="entry name" value="MATURASE K"/>
    <property type="match status" value="1"/>
</dbReference>
<dbReference type="AlphaFoldDB" id="Q56VA7"/>
<evidence type="ECO:0000256" key="1">
    <source>
        <dbReference type="ARBA" id="ARBA00004229"/>
    </source>
</evidence>
<gene>
    <name evidence="8 12" type="primary">matK</name>
</gene>
<sequence>MEEYERYLDLDRSRKKNFLYPLIFREYIYRLVHEHSLNKSILLENGGYDKKSNLLIVKRLITRIYQQNHLIISVKNSKKNPFYRDNKNFYSQMISSGVAVIVEIPFFLRLVSSLERSEIVKFHNLRSIHSIFPFLEDKFPHLTYVSDVPISYPIHLEKLVQPLRYWVKDSSSLHLLRLFFHEYWSWNSLISPKNFIPFFAKSNPRLFLFLYNSHVCQYEYILLFLRNQSFHLRSAFFRVFLERIYFYGKIEHLVEVFAFANDFQAILWLFKDPFMHYVRYQGKSILASKDTFLLMKKWKSYFVNLCQYHFYVWFEPAKISIIPLSKHSLDFLGYLSSAQFNLSVVRSEMLENKFLIKNILKKIDTRIPIIPLIQSLAKTKFCNTVGHPISKPIWIGSSDSDIINRFARIYINFSHYYSGSSKKKSLYRIKYILRLSCAKTLARKHKSTVRAFLKRLGSEFLEEFFTEEERILSFIFPRISSILQRLYRGRVWYLDIICINDLANQE</sequence>
<dbReference type="Pfam" id="PF01824">
    <property type="entry name" value="MatK_N"/>
    <property type="match status" value="1"/>
</dbReference>
<dbReference type="GO" id="GO:0003723">
    <property type="term" value="F:RNA binding"/>
    <property type="evidence" value="ECO:0007669"/>
    <property type="project" value="UniProtKB-KW"/>
</dbReference>
<dbReference type="EMBL" id="AY552415">
    <property type="protein sequence ID" value="AAU09799.1"/>
    <property type="molecule type" value="Genomic_DNA"/>
</dbReference>
<evidence type="ECO:0000256" key="3">
    <source>
        <dbReference type="ARBA" id="ARBA00022528"/>
    </source>
</evidence>
<evidence type="ECO:0000259" key="11">
    <source>
        <dbReference type="Pfam" id="PF01824"/>
    </source>
</evidence>
<dbReference type="InterPro" id="IPR024937">
    <property type="entry name" value="Domain_X"/>
</dbReference>
<evidence type="ECO:0000256" key="7">
    <source>
        <dbReference type="ARBA" id="ARBA00022884"/>
    </source>
</evidence>
<dbReference type="GO" id="GO:0008380">
    <property type="term" value="P:RNA splicing"/>
    <property type="evidence" value="ECO:0007669"/>
    <property type="project" value="UniProtKB-UniRule"/>
</dbReference>
<evidence type="ECO:0000259" key="10">
    <source>
        <dbReference type="Pfam" id="PF01348"/>
    </source>
</evidence>
<feature type="domain" description="Maturase MatK N-terminal" evidence="11">
    <location>
        <begin position="1"/>
        <end position="333"/>
    </location>
</feature>
<keyword evidence="6 8" id="KW-0819">tRNA processing</keyword>
<comment type="function">
    <text evidence="8 9">Usually encoded in the trnK tRNA gene intron. Probably assists in splicing its own and other chloroplast group II introns.</text>
</comment>
<dbReference type="InterPro" id="IPR002866">
    <property type="entry name" value="Maturase_MatK"/>
</dbReference>
<keyword evidence="7 8" id="KW-0694">RNA-binding</keyword>
<protein>
    <recommendedName>
        <fullName evidence="8">Maturase K</fullName>
    </recommendedName>
    <alternativeName>
        <fullName evidence="8">Intron maturase</fullName>
    </alternativeName>
</protein>
<evidence type="ECO:0000256" key="8">
    <source>
        <dbReference type="HAMAP-Rule" id="MF_01390"/>
    </source>
</evidence>
<dbReference type="PANTHER" id="PTHR34811">
    <property type="entry name" value="MATURASE K"/>
    <property type="match status" value="1"/>
</dbReference>
<evidence type="ECO:0000256" key="5">
    <source>
        <dbReference type="ARBA" id="ARBA00022664"/>
    </source>
</evidence>
<reference evidence="12" key="1">
    <citation type="journal article" date="2005" name="Am. J. Bot.">
        <title>Molecular phylogenetics of Phyllanthaceae: evidence from plastid MATK and nuclear PHYC sequences.</title>
        <authorList>
            <person name="Samuel R."/>
            <person name="Kathriarachchi H."/>
            <person name="Hoffmann P."/>
            <person name="Barfuss M."/>
            <person name="Wurdack K.J."/>
            <person name="Davis C."/>
            <person name="Chase M.W."/>
        </authorList>
    </citation>
    <scope>NUCLEOTIDE SEQUENCE</scope>
</reference>
<evidence type="ECO:0000256" key="2">
    <source>
        <dbReference type="ARBA" id="ARBA00006621"/>
    </source>
</evidence>
<dbReference type="Pfam" id="PF01348">
    <property type="entry name" value="Intron_maturas2"/>
    <property type="match status" value="1"/>
</dbReference>
<organism evidence="12">
    <name type="scientific">Actephila lindleyi</name>
    <dbReference type="NCBI Taxonomy" id="283141"/>
    <lineage>
        <taxon>Eukaryota</taxon>
        <taxon>Viridiplantae</taxon>
        <taxon>Streptophyta</taxon>
        <taxon>Embryophyta</taxon>
        <taxon>Tracheophyta</taxon>
        <taxon>Spermatophyta</taxon>
        <taxon>Magnoliopsida</taxon>
        <taxon>eudicotyledons</taxon>
        <taxon>Gunneridae</taxon>
        <taxon>Pentapetalae</taxon>
        <taxon>rosids</taxon>
        <taxon>fabids</taxon>
        <taxon>Malpighiales</taxon>
        <taxon>Phyllanthaceae</taxon>
        <taxon>Phyllanthoideae</taxon>
        <taxon>Poranthereae</taxon>
        <taxon>Actephila</taxon>
    </lineage>
</organism>
<dbReference type="InterPro" id="IPR024942">
    <property type="entry name" value="Maturase_MatK_N"/>
</dbReference>
<comment type="similarity">
    <text evidence="2 8">Belongs to the intron maturase 2 family. MatK subfamily.</text>
</comment>
<feature type="domain" description="Domain X" evidence="10">
    <location>
        <begin position="361"/>
        <end position="471"/>
    </location>
</feature>
<keyword evidence="4 9" id="KW-0934">Plastid</keyword>
<dbReference type="GO" id="GO:0008033">
    <property type="term" value="P:tRNA processing"/>
    <property type="evidence" value="ECO:0007669"/>
    <property type="project" value="UniProtKB-KW"/>
</dbReference>
<evidence type="ECO:0000256" key="4">
    <source>
        <dbReference type="ARBA" id="ARBA00022640"/>
    </source>
</evidence>
<keyword evidence="5 8" id="KW-0507">mRNA processing</keyword>
<geneLocation type="chloroplast" evidence="12"/>
<name>Q56VA7_9ROSI</name>
<proteinExistence type="inferred from homology"/>
<evidence type="ECO:0000256" key="9">
    <source>
        <dbReference type="RuleBase" id="RU004226"/>
    </source>
</evidence>
<dbReference type="GO" id="GO:0009507">
    <property type="term" value="C:chloroplast"/>
    <property type="evidence" value="ECO:0007669"/>
    <property type="project" value="UniProtKB-SubCell"/>
</dbReference>
<evidence type="ECO:0000256" key="6">
    <source>
        <dbReference type="ARBA" id="ARBA00022694"/>
    </source>
</evidence>
<dbReference type="GO" id="GO:0006397">
    <property type="term" value="P:mRNA processing"/>
    <property type="evidence" value="ECO:0007669"/>
    <property type="project" value="UniProtKB-KW"/>
</dbReference>
<accession>Q56VA7</accession>
<dbReference type="HAMAP" id="MF_01390">
    <property type="entry name" value="MatK"/>
    <property type="match status" value="1"/>
</dbReference>
<comment type="subcellular location">
    <subcellularLocation>
        <location evidence="1 8">Plastid</location>
        <location evidence="1 8">Chloroplast</location>
    </subcellularLocation>
</comment>
<evidence type="ECO:0000313" key="12">
    <source>
        <dbReference type="EMBL" id="AAU09799.1"/>
    </source>
</evidence>